<dbReference type="RefSeq" id="WP_146791698.1">
    <property type="nucleotide sequence ID" value="NZ_CP042433.1"/>
</dbReference>
<dbReference type="Proteomes" id="UP000321204">
    <property type="component" value="Chromosome"/>
</dbReference>
<dbReference type="InterPro" id="IPR007421">
    <property type="entry name" value="Schlafen_AlbA_2_dom"/>
</dbReference>
<feature type="domain" description="Schlafen AlbA-2" evidence="1">
    <location>
        <begin position="23"/>
        <end position="81"/>
    </location>
</feature>
<keyword evidence="3" id="KW-1185">Reference proteome</keyword>
<accession>A0A5B8UNZ2</accession>
<dbReference type="OrthoDB" id="613884at2"/>
<proteinExistence type="predicted"/>
<dbReference type="Pfam" id="PF04326">
    <property type="entry name" value="SLFN_AlbA_2"/>
    <property type="match status" value="1"/>
</dbReference>
<evidence type="ECO:0000259" key="1">
    <source>
        <dbReference type="Pfam" id="PF04326"/>
    </source>
</evidence>
<keyword evidence="2" id="KW-0067">ATP-binding</keyword>
<keyword evidence="2" id="KW-0547">Nucleotide-binding</keyword>
<reference evidence="2 3" key="1">
    <citation type="journal article" date="2015" name="Int. J. Syst. Evol. Microbiol.">
        <title>Flavisolibacter ginsenosidimutans sp. nov., with ginsenoside-converting activity isolated from soil used for cultivating ginseng.</title>
        <authorList>
            <person name="Zhao Y."/>
            <person name="Liu Q."/>
            <person name="Kang M.S."/>
            <person name="Jin F."/>
            <person name="Yu H."/>
            <person name="Im W.T."/>
        </authorList>
    </citation>
    <scope>NUCLEOTIDE SEQUENCE [LARGE SCALE GENOMIC DNA]</scope>
    <source>
        <strain evidence="2 3">Gsoil 636</strain>
    </source>
</reference>
<dbReference type="Gene3D" id="3.30.950.30">
    <property type="entry name" value="Schlafen, AAA domain"/>
    <property type="match status" value="1"/>
</dbReference>
<name>A0A5B8UNZ2_9BACT</name>
<dbReference type="InterPro" id="IPR038461">
    <property type="entry name" value="Schlafen_AlbA_2_dom_sf"/>
</dbReference>
<dbReference type="GO" id="GO:0005524">
    <property type="term" value="F:ATP binding"/>
    <property type="evidence" value="ECO:0007669"/>
    <property type="project" value="UniProtKB-KW"/>
</dbReference>
<dbReference type="KEGG" id="fgg:FSB75_21690"/>
<gene>
    <name evidence="2" type="ORF">FSB75_21690</name>
</gene>
<protein>
    <submittedName>
        <fullName evidence="2">ATP-binding protein</fullName>
    </submittedName>
</protein>
<evidence type="ECO:0000313" key="2">
    <source>
        <dbReference type="EMBL" id="QEC58397.1"/>
    </source>
</evidence>
<organism evidence="2 3">
    <name type="scientific">Flavisolibacter ginsenosidimutans</name>
    <dbReference type="NCBI Taxonomy" id="661481"/>
    <lineage>
        <taxon>Bacteria</taxon>
        <taxon>Pseudomonadati</taxon>
        <taxon>Bacteroidota</taxon>
        <taxon>Chitinophagia</taxon>
        <taxon>Chitinophagales</taxon>
        <taxon>Chitinophagaceae</taxon>
        <taxon>Flavisolibacter</taxon>
    </lineage>
</organism>
<dbReference type="AlphaFoldDB" id="A0A5B8UNZ2"/>
<evidence type="ECO:0000313" key="3">
    <source>
        <dbReference type="Proteomes" id="UP000321204"/>
    </source>
</evidence>
<dbReference type="EMBL" id="CP042433">
    <property type="protein sequence ID" value="QEC58397.1"/>
    <property type="molecule type" value="Genomic_DNA"/>
</dbReference>
<sequence length="92" mass="10580">MKAWIKKAKEYLTHSLGKVPQELNELDWKETLSPQNDKLCRHICAFANYPGGGYLVFGVEDKTAQPKGIGKPEADTIWLLWLIFAATTFRRW</sequence>